<evidence type="ECO:0000313" key="2">
    <source>
        <dbReference type="Proteomes" id="UP001652625"/>
    </source>
</evidence>
<sequence>MSYQQFMFDEAFQFQDNHYNLKCKKQDEVIEVENQRVPPLGACSNESIDSSSYSSSGLDFGKLLELQEQSEQLNCSLYALTSHFAQVQFRLKQIIHAPKEDQEKLLSELETFAFEGCPDVVGPRKINCTSCESQNALQHYEQRIAEEKEREMKLNLHLMSMINNMQACKTKLEEDNKHKIKNKLSSKSTLHLENHMLPEDVNKYIGDTIGLLVDPNKGKNEIISQVTKQISAMEKLVSFLQEYEEPPTTIPDSVPQHIQRNTAPAEKKSVHYQTLKHSEKIPAPHTKILQMTEEKRKRLHEASLAIIKKSLALLQIFAISQFGCSAKHFREYMVRKTFAQDNSPSGFSKCFDEVRASVDQIIVLHTKLINIDGLHPDSEDELNVSMLSTAEKRAAWRHSSSMSRSRTDSITSSISNISVKTPEVEIQNQLIRIVRDNLTSALKEILQHGLCVSFSNATLSTKALVGCMSSQSIEGLNLHIWEYFNKFYQLKQGDIFNTQPSMMLSEAFAMDIGCTQQTPKQSLLTVLHRIKTTHEPRKRSFDAMFKALISAALNRGRLAQWIRLVIRCPELVDNHYERWSYVIRTGFDEVLTTLEKLSSLTFFLPEDLAIRHLLKSSNEFGDA</sequence>
<dbReference type="RefSeq" id="XP_065654105.1">
    <property type="nucleotide sequence ID" value="XM_065798033.1"/>
</dbReference>
<organism evidence="2 3">
    <name type="scientific">Hydra vulgaris</name>
    <name type="common">Hydra</name>
    <name type="synonym">Hydra attenuata</name>
    <dbReference type="NCBI Taxonomy" id="6087"/>
    <lineage>
        <taxon>Eukaryota</taxon>
        <taxon>Metazoa</taxon>
        <taxon>Cnidaria</taxon>
        <taxon>Hydrozoa</taxon>
        <taxon>Hydroidolina</taxon>
        <taxon>Anthoathecata</taxon>
        <taxon>Aplanulata</taxon>
        <taxon>Hydridae</taxon>
        <taxon>Hydra</taxon>
    </lineage>
</organism>
<dbReference type="PANTHER" id="PTHR15591:SF19">
    <property type="entry name" value="RUN DOMAIN-CONTAINING PROTEIN 1 ISOFORM X1"/>
    <property type="match status" value="1"/>
</dbReference>
<dbReference type="InterPro" id="IPR004012">
    <property type="entry name" value="Run_dom"/>
</dbReference>
<dbReference type="InterPro" id="IPR047343">
    <property type="entry name" value="RUSC1_2"/>
</dbReference>
<dbReference type="GeneID" id="101241073"/>
<dbReference type="Pfam" id="PF26030">
    <property type="entry name" value="RUNDC1"/>
    <property type="match status" value="1"/>
</dbReference>
<protein>
    <submittedName>
        <fullName evidence="3">RUN domain-containing protein 1 isoform X3</fullName>
    </submittedName>
</protein>
<dbReference type="InterPro" id="IPR058732">
    <property type="entry name" value="RUNDC1_M"/>
</dbReference>
<dbReference type="CDD" id="cd17683">
    <property type="entry name" value="RUN_RUNDC1"/>
    <property type="match status" value="1"/>
</dbReference>
<dbReference type="PANTHER" id="PTHR15591">
    <property type="entry name" value="RUN AND SH3 DOMAIN CONTAINING"/>
    <property type="match status" value="1"/>
</dbReference>
<evidence type="ECO:0000259" key="1">
    <source>
        <dbReference type="PROSITE" id="PS50826"/>
    </source>
</evidence>
<proteinExistence type="predicted"/>
<dbReference type="SUPFAM" id="SSF140741">
    <property type="entry name" value="RUN domain-like"/>
    <property type="match status" value="1"/>
</dbReference>
<dbReference type="Pfam" id="PF02759">
    <property type="entry name" value="RUN"/>
    <property type="match status" value="1"/>
</dbReference>
<keyword evidence="2" id="KW-1185">Reference proteome</keyword>
<dbReference type="Proteomes" id="UP001652625">
    <property type="component" value="Chromosome 05"/>
</dbReference>
<reference evidence="3" key="1">
    <citation type="submission" date="2025-08" db="UniProtKB">
        <authorList>
            <consortium name="RefSeq"/>
        </authorList>
    </citation>
    <scope>IDENTIFICATION</scope>
</reference>
<dbReference type="PROSITE" id="PS50826">
    <property type="entry name" value="RUN"/>
    <property type="match status" value="1"/>
</dbReference>
<name>A0ABM4BXZ8_HYDVU</name>
<dbReference type="SMART" id="SM00593">
    <property type="entry name" value="RUN"/>
    <property type="match status" value="1"/>
</dbReference>
<accession>A0ABM4BXZ8</accession>
<dbReference type="InterPro" id="IPR037213">
    <property type="entry name" value="Run_dom_sf"/>
</dbReference>
<evidence type="ECO:0000313" key="3">
    <source>
        <dbReference type="RefSeq" id="XP_065654105.1"/>
    </source>
</evidence>
<dbReference type="Gene3D" id="1.20.58.900">
    <property type="match status" value="1"/>
</dbReference>
<gene>
    <name evidence="3" type="primary">LOC101241073</name>
</gene>
<feature type="domain" description="RUN" evidence="1">
    <location>
        <begin position="429"/>
        <end position="609"/>
    </location>
</feature>